<protein>
    <recommendedName>
        <fullName evidence="4">Acyl-peptide hydrolase</fullName>
    </recommendedName>
    <alternativeName>
        <fullName evidence="3">Acylaminoacyl-peptidase</fullName>
    </alternativeName>
</protein>
<dbReference type="InterPro" id="IPR029058">
    <property type="entry name" value="AB_hydrolase_fold"/>
</dbReference>
<reference evidence="7 8" key="1">
    <citation type="submission" date="2018-03" db="EMBL/GenBank/DDBJ databases">
        <title>Genomic Encyclopedia of Type Strains, Phase III (KMG-III): the genomes of soil and plant-associated and newly described type strains.</title>
        <authorList>
            <person name="Whitman W."/>
        </authorList>
    </citation>
    <scope>NUCLEOTIDE SEQUENCE [LARGE SCALE GENOMIC DNA]</scope>
    <source>
        <strain evidence="7 8">CGMCC 1.07653</strain>
    </source>
</reference>
<dbReference type="Gene3D" id="3.40.50.1820">
    <property type="entry name" value="alpha/beta hydrolase"/>
    <property type="match status" value="1"/>
</dbReference>
<proteinExistence type="predicted"/>
<comment type="caution">
    <text evidence="7">The sequence shown here is derived from an EMBL/GenBank/DDBJ whole genome shotgun (WGS) entry which is preliminary data.</text>
</comment>
<feature type="domain" description="Peptidase S9 prolyl oligopeptidase catalytic" evidence="6">
    <location>
        <begin position="387"/>
        <end position="592"/>
    </location>
</feature>
<dbReference type="PANTHER" id="PTHR42776">
    <property type="entry name" value="SERINE PEPTIDASE S9 FAMILY MEMBER"/>
    <property type="match status" value="1"/>
</dbReference>
<keyword evidence="7" id="KW-0645">Protease</keyword>
<dbReference type="AlphaFoldDB" id="A0A2P8H3T0"/>
<evidence type="ECO:0000313" key="8">
    <source>
        <dbReference type="Proteomes" id="UP000242310"/>
    </source>
</evidence>
<keyword evidence="2" id="KW-0007">Acetylation</keyword>
<dbReference type="OrthoDB" id="108903at2"/>
<dbReference type="Pfam" id="PF00326">
    <property type="entry name" value="Peptidase_S9"/>
    <property type="match status" value="1"/>
</dbReference>
<dbReference type="GO" id="GO:0004252">
    <property type="term" value="F:serine-type endopeptidase activity"/>
    <property type="evidence" value="ECO:0007669"/>
    <property type="project" value="InterPro"/>
</dbReference>
<dbReference type="SUPFAM" id="SSF69304">
    <property type="entry name" value="Tricorn protease N-terminal domain"/>
    <property type="match status" value="1"/>
</dbReference>
<evidence type="ECO:0000313" key="7">
    <source>
        <dbReference type="EMBL" id="PSL40850.1"/>
    </source>
</evidence>
<organism evidence="7 8">
    <name type="scientific">Salsuginibacillus halophilus</name>
    <dbReference type="NCBI Taxonomy" id="517424"/>
    <lineage>
        <taxon>Bacteria</taxon>
        <taxon>Bacillati</taxon>
        <taxon>Bacillota</taxon>
        <taxon>Bacilli</taxon>
        <taxon>Bacillales</taxon>
        <taxon>Bacillaceae</taxon>
        <taxon>Salsuginibacillus</taxon>
    </lineage>
</organism>
<dbReference type="GO" id="GO:0006508">
    <property type="term" value="P:proteolysis"/>
    <property type="evidence" value="ECO:0007669"/>
    <property type="project" value="InterPro"/>
</dbReference>
<dbReference type="InterPro" id="IPR002471">
    <property type="entry name" value="Pept_S9_AS"/>
</dbReference>
<gene>
    <name evidence="7" type="ORF">B0H94_12115</name>
</gene>
<dbReference type="GO" id="GO:0004177">
    <property type="term" value="F:aminopeptidase activity"/>
    <property type="evidence" value="ECO:0007669"/>
    <property type="project" value="UniProtKB-KW"/>
</dbReference>
<evidence type="ECO:0000256" key="5">
    <source>
        <dbReference type="ARBA" id="ARBA00045885"/>
    </source>
</evidence>
<sequence>MEFPQPNVEQFFQTLVISDFAVAPDESQLLYSTNINGAFNLWAMDLPHTYPYPLTTVNQDSHGMQYAESGSFAVVGFDRDGDELSQLYALHPEGGPLVPLLEKEGERHMGAKLTKDSKWLYYSTTRENPTYLNIERLNLETYERELMLEGEEAAHQLTALSPEGTSFVFVKVYANTYILPFLCDSGEVVALTPETAEHHTVSGIVYTSERDVYMLTNYDADRSYLARMNLDERRFEVVTTAETGEFSNLTYSKKEHALYVTATAGVSDLLYRYDLTGGNLTAVEAPVENIVKLTAADSGTLYMLGRGATMPFNLFQKRLGETWEPLTNHKVPGVPRDIMSEPEVLNYRSFDDLEIEALFFPARKEAANGHTILWPHGGPQASERKMFRSLFQLLAYEGYNILAPNFRGSSDYGLSFKKMVEGDWGYGPRLDNIYALEYVIEHGYADREKLLLMGGSYGGYMALLLHGRHPEYFKAVVDIFGVSNLFSFVKSVPDFWKPIMQQWLGDPEDDYDRFVTDSPITYLDQMTKPMLVIQGANDPRVVQEESDQIVDALRENGVDVEYLVLEDEGHGFSKKENEIEVYQRVLEFFARYV</sequence>
<comment type="function">
    <text evidence="5">This enzyme catalyzes the hydrolysis of the N-terminal peptide bond of an N-acetylated peptide to generate an N-acetylated amino acid and a peptide with a free N-terminus. It preferentially cleaves off Ac-Ala, Ac-Met and Ac-Ser. Also, involved in the degradation of oxidized and glycated proteins.</text>
</comment>
<dbReference type="Proteomes" id="UP000242310">
    <property type="component" value="Unassembled WGS sequence"/>
</dbReference>
<keyword evidence="7" id="KW-0031">Aminopeptidase</keyword>
<dbReference type="InterPro" id="IPR001375">
    <property type="entry name" value="Peptidase_S9_cat"/>
</dbReference>
<dbReference type="PANTHER" id="PTHR42776:SF27">
    <property type="entry name" value="DIPEPTIDYL PEPTIDASE FAMILY MEMBER 6"/>
    <property type="match status" value="1"/>
</dbReference>
<keyword evidence="8" id="KW-1185">Reference proteome</keyword>
<dbReference type="PROSITE" id="PS00708">
    <property type="entry name" value="PRO_ENDOPEP_SER"/>
    <property type="match status" value="1"/>
</dbReference>
<keyword evidence="1" id="KW-0378">Hydrolase</keyword>
<dbReference type="RefSeq" id="WP_106589997.1">
    <property type="nucleotide sequence ID" value="NZ_PYAV01000021.1"/>
</dbReference>
<dbReference type="InterPro" id="IPR011042">
    <property type="entry name" value="6-blade_b-propeller_TolB-like"/>
</dbReference>
<dbReference type="Gene3D" id="2.120.10.30">
    <property type="entry name" value="TolB, C-terminal domain"/>
    <property type="match status" value="1"/>
</dbReference>
<evidence type="ECO:0000256" key="2">
    <source>
        <dbReference type="ARBA" id="ARBA00022990"/>
    </source>
</evidence>
<evidence type="ECO:0000256" key="1">
    <source>
        <dbReference type="ARBA" id="ARBA00022801"/>
    </source>
</evidence>
<name>A0A2P8H3T0_9BACI</name>
<dbReference type="EMBL" id="PYAV01000021">
    <property type="protein sequence ID" value="PSL40850.1"/>
    <property type="molecule type" value="Genomic_DNA"/>
</dbReference>
<dbReference type="SUPFAM" id="SSF53474">
    <property type="entry name" value="alpha/beta-Hydrolases"/>
    <property type="match status" value="1"/>
</dbReference>
<evidence type="ECO:0000256" key="4">
    <source>
        <dbReference type="ARBA" id="ARBA00032596"/>
    </source>
</evidence>
<evidence type="ECO:0000256" key="3">
    <source>
        <dbReference type="ARBA" id="ARBA00032284"/>
    </source>
</evidence>
<accession>A0A2P8H3T0</accession>
<evidence type="ECO:0000259" key="6">
    <source>
        <dbReference type="Pfam" id="PF00326"/>
    </source>
</evidence>